<proteinExistence type="predicted"/>
<evidence type="ECO:0000313" key="1">
    <source>
        <dbReference type="EMBL" id="ANB40287.1"/>
    </source>
</evidence>
<accession>A0A1B0WKG9</accession>
<dbReference type="Proteomes" id="UP000203780">
    <property type="component" value="Segment"/>
</dbReference>
<sequence length="273" mass="31788">MTKKYKLIKEYPGSPKLGTIVDRRGVFVYFDINSPNVNMTVSQNYVENYPEYWEEVIEKNYEILSFVCNQNFNELRKGEIITKQENGQYKGDKILTWKGEEGLVKMKHWSIYSVKRLSDGELFTLGNRVQDSLTDELTNFKVQNITFFYPGIKIICQAESGTTMPLNTIRHINNYLFTTKDGEEIYEGNEYFRVFKKDFELYNHQTFANKQYNFEHMSESAWHFSTKEAAQEFILLNKPCLSVTDVMNAGYGICNPHALVSIVNSKINGKTKD</sequence>
<dbReference type="RefSeq" id="YP_009322047.1">
    <property type="nucleotide sequence ID" value="NC_031914.1"/>
</dbReference>
<organism evidence="1 2">
    <name type="scientific">Flavobacterium phage Fpv1</name>
    <dbReference type="NCBI Taxonomy" id="1792274"/>
    <lineage>
        <taxon>Viruses</taxon>
        <taxon>Duplodnaviria</taxon>
        <taxon>Heunggongvirae</taxon>
        <taxon>Uroviricota</taxon>
        <taxon>Caudoviricetes</taxon>
        <taxon>Fipvunavirus</taxon>
        <taxon>Fipvunavirus Fpv1</taxon>
    </lineage>
</organism>
<dbReference type="GeneID" id="30307548"/>
<name>A0A1B0WKG9_9CAUD</name>
<protein>
    <submittedName>
        <fullName evidence="1">Uncharacterized protein</fullName>
    </submittedName>
</protein>
<dbReference type="KEGG" id="vg:30307548"/>
<evidence type="ECO:0000313" key="2">
    <source>
        <dbReference type="Proteomes" id="UP000203780"/>
    </source>
</evidence>
<keyword evidence="2" id="KW-1185">Reference proteome</keyword>
<reference evidence="1 2" key="1">
    <citation type="submission" date="2016-01" db="EMBL/GenBank/DDBJ databases">
        <title>Molecular aspects and genomic diversity of bacteriophages-specific to fish pathogen Flavobacterium psychrophilum.</title>
        <authorList>
            <person name="Castillo D."/>
            <person name="Middelboe M."/>
        </authorList>
    </citation>
    <scope>NUCLEOTIDE SEQUENCE [LARGE SCALE GENOMIC DNA]</scope>
</reference>
<dbReference type="EMBL" id="KU599877">
    <property type="protein sequence ID" value="ANB40287.1"/>
    <property type="molecule type" value="Genomic_DNA"/>
</dbReference>